<dbReference type="RefSeq" id="WP_139623959.1">
    <property type="nucleotide sequence ID" value="NZ_VDMP01000026.1"/>
</dbReference>
<reference evidence="2 3" key="1">
    <citation type="journal article" date="2016" name="Int. J. Syst. Evol. Microbiol.">
        <title>Nocardioides albidus sp. nov., an actinobacterium isolated from garden soil.</title>
        <authorList>
            <person name="Singh H."/>
            <person name="Du J."/>
            <person name="Trinh H."/>
            <person name="Won K."/>
            <person name="Yang J.E."/>
            <person name="Yin C."/>
            <person name="Kook M."/>
            <person name="Yi T.H."/>
        </authorList>
    </citation>
    <scope>NUCLEOTIDE SEQUENCE [LARGE SCALE GENOMIC DNA]</scope>
    <source>
        <strain evidence="2 3">CCTCC AB 2015297</strain>
    </source>
</reference>
<proteinExistence type="predicted"/>
<gene>
    <name evidence="2" type="ORF">FHP29_16430</name>
</gene>
<protein>
    <recommendedName>
        <fullName evidence="4">Lipoprotein</fullName>
    </recommendedName>
</protein>
<dbReference type="AlphaFoldDB" id="A0A5C4VNH2"/>
<feature type="signal peptide" evidence="1">
    <location>
        <begin position="1"/>
        <end position="21"/>
    </location>
</feature>
<keyword evidence="3" id="KW-1185">Reference proteome</keyword>
<feature type="chain" id="PRO_5023140899" description="Lipoprotein" evidence="1">
    <location>
        <begin position="22"/>
        <end position="115"/>
    </location>
</feature>
<sequence length="115" mass="11875">MRKTIAASAAALLALTLAACGDDSGSPKSGGGNDEAFAPECTDVWVAGKTLPEDYEGCMDGDTLEAAASFNCKDGSSLFQYADDFWAFGGKEIHEEAGGVASAEPYKEAYTTCQG</sequence>
<organism evidence="2 3">
    <name type="scientific">Nocardioides albidus</name>
    <dbReference type="NCBI Taxonomy" id="1517589"/>
    <lineage>
        <taxon>Bacteria</taxon>
        <taxon>Bacillati</taxon>
        <taxon>Actinomycetota</taxon>
        <taxon>Actinomycetes</taxon>
        <taxon>Propionibacteriales</taxon>
        <taxon>Nocardioidaceae</taxon>
        <taxon>Nocardioides</taxon>
    </lineage>
</organism>
<dbReference type="OrthoDB" id="3748857at2"/>
<dbReference type="EMBL" id="VDMP01000026">
    <property type="protein sequence ID" value="TNM37418.1"/>
    <property type="molecule type" value="Genomic_DNA"/>
</dbReference>
<dbReference type="Proteomes" id="UP000313231">
    <property type="component" value="Unassembled WGS sequence"/>
</dbReference>
<dbReference type="PROSITE" id="PS51257">
    <property type="entry name" value="PROKAR_LIPOPROTEIN"/>
    <property type="match status" value="1"/>
</dbReference>
<evidence type="ECO:0000313" key="3">
    <source>
        <dbReference type="Proteomes" id="UP000313231"/>
    </source>
</evidence>
<name>A0A5C4VNH2_9ACTN</name>
<comment type="caution">
    <text evidence="2">The sequence shown here is derived from an EMBL/GenBank/DDBJ whole genome shotgun (WGS) entry which is preliminary data.</text>
</comment>
<keyword evidence="1" id="KW-0732">Signal</keyword>
<evidence type="ECO:0008006" key="4">
    <source>
        <dbReference type="Google" id="ProtNLM"/>
    </source>
</evidence>
<accession>A0A5C4VNH2</accession>
<evidence type="ECO:0000256" key="1">
    <source>
        <dbReference type="SAM" id="SignalP"/>
    </source>
</evidence>
<evidence type="ECO:0000313" key="2">
    <source>
        <dbReference type="EMBL" id="TNM37418.1"/>
    </source>
</evidence>